<dbReference type="Gene3D" id="1.20.120.1760">
    <property type="match status" value="1"/>
</dbReference>
<keyword evidence="1" id="KW-0812">Transmembrane</keyword>
<sequence>MKFAKLLTGLFDPEDPPSGSFLASWEARAVQRIVTLLPQRVSAELLTKLSLAGALLAASGLVGCRFSAWTVALVPLGVALNWFGAAVDGPLSAHRGEQGSKRRWMEHLADLVSLLIVIVAYGFSPFLSLVSSLLIMACFLLFSAYSFLRAAAGRAVQTALLGIGAMEFRIVAGAWPFLAVALGLKHSSATGFERMDFAILMLSIVAIISLVINIILDGRKISSSQI</sequence>
<proteinExistence type="predicted"/>
<feature type="transmembrane region" description="Helical" evidence="1">
    <location>
        <begin position="197"/>
        <end position="216"/>
    </location>
</feature>
<dbReference type="InterPro" id="IPR043130">
    <property type="entry name" value="CDP-OH_PTrfase_TM_dom"/>
</dbReference>
<dbReference type="OrthoDB" id="116551at2"/>
<feature type="transmembrane region" description="Helical" evidence="1">
    <location>
        <begin position="133"/>
        <end position="152"/>
    </location>
</feature>
<evidence type="ECO:0000313" key="2">
    <source>
        <dbReference type="EMBL" id="ARN82861.1"/>
    </source>
</evidence>
<dbReference type="Proteomes" id="UP000193978">
    <property type="component" value="Chromosome"/>
</dbReference>
<keyword evidence="3" id="KW-1185">Reference proteome</keyword>
<dbReference type="KEGG" id="mbry:B1812_19235"/>
<accession>A0A1W6MZ47</accession>
<organism evidence="2 3">
    <name type="scientific">Methylocystis bryophila</name>
    <dbReference type="NCBI Taxonomy" id="655015"/>
    <lineage>
        <taxon>Bacteria</taxon>
        <taxon>Pseudomonadati</taxon>
        <taxon>Pseudomonadota</taxon>
        <taxon>Alphaproteobacteria</taxon>
        <taxon>Hyphomicrobiales</taxon>
        <taxon>Methylocystaceae</taxon>
        <taxon>Methylocystis</taxon>
    </lineage>
</organism>
<evidence type="ECO:0000313" key="3">
    <source>
        <dbReference type="Proteomes" id="UP000193978"/>
    </source>
</evidence>
<protein>
    <recommendedName>
        <fullName evidence="4">CDP-alcohol phosphatidyltransferase</fullName>
    </recommendedName>
</protein>
<dbReference type="EMBL" id="CP019948">
    <property type="protein sequence ID" value="ARN82861.1"/>
    <property type="molecule type" value="Genomic_DNA"/>
</dbReference>
<evidence type="ECO:0008006" key="4">
    <source>
        <dbReference type="Google" id="ProtNLM"/>
    </source>
</evidence>
<evidence type="ECO:0000256" key="1">
    <source>
        <dbReference type="SAM" id="Phobius"/>
    </source>
</evidence>
<gene>
    <name evidence="2" type="ORF">B1812_19235</name>
</gene>
<name>A0A1W6MZ47_9HYPH</name>
<reference evidence="2 3" key="1">
    <citation type="submission" date="2017-02" db="EMBL/GenBank/DDBJ databases">
        <authorList>
            <person name="Peterson S.W."/>
        </authorList>
    </citation>
    <scope>NUCLEOTIDE SEQUENCE [LARGE SCALE GENOMIC DNA]</scope>
    <source>
        <strain evidence="2 3">S285</strain>
    </source>
</reference>
<keyword evidence="1" id="KW-0472">Membrane</keyword>
<dbReference type="STRING" id="655015.B1812_19235"/>
<feature type="transmembrane region" description="Helical" evidence="1">
    <location>
        <begin position="159"/>
        <end position="177"/>
    </location>
</feature>
<keyword evidence="1" id="KW-1133">Transmembrane helix</keyword>
<dbReference type="AlphaFoldDB" id="A0A1W6MZ47"/>
<dbReference type="RefSeq" id="WP_085772999.1">
    <property type="nucleotide sequence ID" value="NZ_AP027149.1"/>
</dbReference>